<dbReference type="EMBL" id="LR134201">
    <property type="protein sequence ID" value="VEB95664.1"/>
    <property type="molecule type" value="Genomic_DNA"/>
</dbReference>
<feature type="domain" description="Helicase C-terminal" evidence="2">
    <location>
        <begin position="840"/>
        <end position="1020"/>
    </location>
</feature>
<keyword evidence="4" id="KW-1185">Reference proteome</keyword>
<dbReference type="SUPFAM" id="SSF52540">
    <property type="entry name" value="P-loop containing nucleoside triphosphate hydrolases"/>
    <property type="match status" value="1"/>
</dbReference>
<keyword evidence="3" id="KW-0378">Hydrolase</keyword>
<dbReference type="CDD" id="cd18785">
    <property type="entry name" value="SF2_C"/>
    <property type="match status" value="1"/>
</dbReference>
<dbReference type="Proteomes" id="UP000274122">
    <property type="component" value="Chromosome"/>
</dbReference>
<feature type="region of interest" description="Disordered" evidence="1">
    <location>
        <begin position="561"/>
        <end position="584"/>
    </location>
</feature>
<proteinExistence type="predicted"/>
<gene>
    <name evidence="3" type="ORF">NCTC11466_00784</name>
</gene>
<dbReference type="KEGG" id="clap:NCTC11466_00784"/>
<keyword evidence="3" id="KW-0347">Helicase</keyword>
<dbReference type="SMART" id="SM00490">
    <property type="entry name" value="HELICc"/>
    <property type="match status" value="1"/>
</dbReference>
<evidence type="ECO:0000256" key="1">
    <source>
        <dbReference type="SAM" id="MobiDB-lite"/>
    </source>
</evidence>
<accession>A0A3S4MD94</accession>
<keyword evidence="3" id="KW-0547">Nucleotide-binding</keyword>
<dbReference type="Gene3D" id="3.40.50.300">
    <property type="entry name" value="P-loop containing nucleotide triphosphate hydrolases"/>
    <property type="match status" value="1"/>
</dbReference>
<dbReference type="InterPro" id="IPR001650">
    <property type="entry name" value="Helicase_C-like"/>
</dbReference>
<dbReference type="GO" id="GO:0004386">
    <property type="term" value="F:helicase activity"/>
    <property type="evidence" value="ECO:0007669"/>
    <property type="project" value="UniProtKB-KW"/>
</dbReference>
<keyword evidence="3" id="KW-0067">ATP-binding</keyword>
<evidence type="ECO:0000259" key="2">
    <source>
        <dbReference type="PROSITE" id="PS51194"/>
    </source>
</evidence>
<dbReference type="PROSITE" id="PS51194">
    <property type="entry name" value="HELICASE_CTER"/>
    <property type="match status" value="1"/>
</dbReference>
<dbReference type="AlphaFoldDB" id="A0A3S4MD94"/>
<name>A0A3S4MD94_9ENTR</name>
<reference evidence="3 4" key="1">
    <citation type="submission" date="2018-12" db="EMBL/GenBank/DDBJ databases">
        <authorList>
            <consortium name="Pathogen Informatics"/>
        </authorList>
    </citation>
    <scope>NUCLEOTIDE SEQUENCE [LARGE SCALE GENOMIC DNA]</scope>
    <source>
        <strain evidence="3 4">NCTC11466</strain>
    </source>
</reference>
<organism evidence="3 4">
    <name type="scientific">Cedecea lapagei</name>
    <dbReference type="NCBI Taxonomy" id="158823"/>
    <lineage>
        <taxon>Bacteria</taxon>
        <taxon>Pseudomonadati</taxon>
        <taxon>Pseudomonadota</taxon>
        <taxon>Gammaproteobacteria</taxon>
        <taxon>Enterobacterales</taxon>
        <taxon>Enterobacteriaceae</taxon>
        <taxon>Cedecea</taxon>
    </lineage>
</organism>
<evidence type="ECO:0000313" key="3">
    <source>
        <dbReference type="EMBL" id="VEB95664.1"/>
    </source>
</evidence>
<dbReference type="Pfam" id="PF00271">
    <property type="entry name" value="Helicase_C"/>
    <property type="match status" value="1"/>
</dbReference>
<sequence length="1147" mass="127944">MPDSSKRESRSRILEALERELMGPSTADESINEFPTTRYIIGRLAPLKSEIPDYEKDELAAGNDDDEGGGYESQPPLIVGFSPSSMGLSFLISLETKTIHANAFWGDYRREKHSSEGRTYWKRYQRSVLVEGIPVDKIGKLSPIPLSKSNAPASVTVTPDGFRHQGEDGDGDGQVFLEGVVHHIDGAKAVSLFLVNRRPKGDDSDKAKDQQWLMQPKLQVFGADKYPIFIAKDFDKDISKDPEIAAANMLYRDAKQFATGHGVAAGWDGLNVTRDRASLLFTDFIPNFEVPSLIAQSGAISGLNLDMWELSQCATPNDLFQAIEPLVLTYEKWVADRKAETQRVPFNSTPENIDTSKVLIECCKDAARRMREGLELIRDENNAFEAFLFSNHVMWDQRIHAIWAGRTKDSADGKTVGSPFDEDINNSGNRTWRPFQMGFILLNIASMVNKPKSGEKVAADRKLVDLLWFPTGGGKTEAYLGLAAFTLAYRRLRGDVNGLDSSAGVSIIMRYTLRLLTVQQFQRATALICACELVRKSNSEKWGQEPFKIGLWVGKATTPNDAKASGKALEDLDEGKKPRDGSPVQLVSCPRCGTSLVTQQGKPENQTYDFDNVRLRTLVRCPNPKCEFCARKSNDQGLPVVVVDDEIYRECPSLVIATVDKFARMPFKGETQALFGLRDRYSPTYGHLTPGHGEKPNQRVVKDAQRARRLVPPELIIQDELHLISGPLGTMVGLYETAVDFLTRVEVETGVSIPAKIIASTATIRRAREQIRQLYNRDLSIFPPSGLSSKDSFFAKEQEIKEDDDKTAGRLYVGLNAPGSSTKTLLVRVYAALLAAGEAEITRDHEAADPYATVVGYFNSLRALGGARRLVEDDIKKRLRYLSQQRGFPQRYINDPDELTSRLDSWRIPGLLKRLDNRFPREQGKQHPVDVLLATNMISVGVDIDRLGLMVVTGQPKSTAEYIQATSRVGRKHPGLVITMYNWLGARDLSHYEHFRGYHAALYRYVEAISVTPFSSRALDRGLRGAFAAMQRLGGQNMAREVQAQNFDPAVPGTDLMITDITLRAADLVGKKNAKLVNERLMSSRDDWAHYADDLLRYSWLKSGERPPNNARVLLKTSGTDNEGQWYTPGSLREVEPTAAFYLSDEE</sequence>
<evidence type="ECO:0000313" key="4">
    <source>
        <dbReference type="Proteomes" id="UP000274122"/>
    </source>
</evidence>
<protein>
    <submittedName>
        <fullName evidence="3">Helicase conserved C-terminal domain</fullName>
    </submittedName>
</protein>
<dbReference type="InterPro" id="IPR027417">
    <property type="entry name" value="P-loop_NTPase"/>
</dbReference>
<dbReference type="RefSeq" id="WP_197718537.1">
    <property type="nucleotide sequence ID" value="NZ_LR134201.1"/>
</dbReference>
<dbReference type="NCBIfam" id="NF038325">
    <property type="entry name" value="DISARM_DrmAS"/>
    <property type="match status" value="1"/>
</dbReference>
<feature type="compositionally biased region" description="Basic and acidic residues" evidence="1">
    <location>
        <begin position="568"/>
        <end position="580"/>
    </location>
</feature>